<evidence type="ECO:0000256" key="4">
    <source>
        <dbReference type="ARBA" id="ARBA00022801"/>
    </source>
</evidence>
<dbReference type="Pfam" id="PF00271">
    <property type="entry name" value="Helicase_C"/>
    <property type="match status" value="1"/>
</dbReference>
<evidence type="ECO:0000259" key="14">
    <source>
        <dbReference type="PROSITE" id="PS51194"/>
    </source>
</evidence>
<feature type="compositionally biased region" description="Low complexity" evidence="12">
    <location>
        <begin position="409"/>
        <end position="441"/>
    </location>
</feature>
<dbReference type="OrthoDB" id="9805696at2"/>
<dbReference type="GO" id="GO:0042255">
    <property type="term" value="P:ribosome assembly"/>
    <property type="evidence" value="ECO:0007669"/>
    <property type="project" value="UniProtKB-ARBA"/>
</dbReference>
<accession>A0A2L0EU99</accession>
<dbReference type="SMART" id="SM00490">
    <property type="entry name" value="HELICc"/>
    <property type="match status" value="1"/>
</dbReference>
<dbReference type="FunFam" id="3.40.50.300:FF:000108">
    <property type="entry name" value="ATP-dependent RNA helicase RhlE"/>
    <property type="match status" value="1"/>
</dbReference>
<evidence type="ECO:0000256" key="7">
    <source>
        <dbReference type="ARBA" id="ARBA00038437"/>
    </source>
</evidence>
<feature type="compositionally biased region" description="Low complexity" evidence="12">
    <location>
        <begin position="454"/>
        <end position="475"/>
    </location>
</feature>
<dbReference type="PROSITE" id="PS00039">
    <property type="entry name" value="DEAD_ATP_HELICASE"/>
    <property type="match status" value="1"/>
</dbReference>
<evidence type="ECO:0000256" key="10">
    <source>
        <dbReference type="PROSITE-ProRule" id="PRU00552"/>
    </source>
</evidence>
<feature type="domain" description="Helicase C-terminal" evidence="14">
    <location>
        <begin position="217"/>
        <end position="382"/>
    </location>
</feature>
<evidence type="ECO:0000256" key="12">
    <source>
        <dbReference type="SAM" id="MobiDB-lite"/>
    </source>
</evidence>
<keyword evidence="5 11" id="KW-0347">Helicase</keyword>
<evidence type="ECO:0000256" key="3">
    <source>
        <dbReference type="ARBA" id="ARBA00022741"/>
    </source>
</evidence>
<dbReference type="SMART" id="SM00487">
    <property type="entry name" value="DEXDc"/>
    <property type="match status" value="1"/>
</dbReference>
<dbReference type="InterPro" id="IPR044742">
    <property type="entry name" value="DEAD/DEAH_RhlB"/>
</dbReference>
<evidence type="ECO:0000256" key="8">
    <source>
        <dbReference type="ARBA" id="ARBA00047984"/>
    </source>
</evidence>
<proteinExistence type="inferred from homology"/>
<dbReference type="InterPro" id="IPR027417">
    <property type="entry name" value="P-loop_NTPase"/>
</dbReference>
<dbReference type="RefSeq" id="WP_104981610.1">
    <property type="nucleotide sequence ID" value="NZ_CP012673.1"/>
</dbReference>
<dbReference type="EMBL" id="CP012673">
    <property type="protein sequence ID" value="AUX42855.1"/>
    <property type="molecule type" value="Genomic_DNA"/>
</dbReference>
<evidence type="ECO:0000256" key="11">
    <source>
        <dbReference type="RuleBase" id="RU000492"/>
    </source>
</evidence>
<dbReference type="InterPro" id="IPR014014">
    <property type="entry name" value="RNA_helicase_DEAD_Q_motif"/>
</dbReference>
<protein>
    <recommendedName>
        <fullName evidence="9">DEAD-box ATP-dependent RNA helicase RhpA</fullName>
        <ecNumber evidence="1">3.6.4.13</ecNumber>
    </recommendedName>
</protein>
<evidence type="ECO:0000256" key="2">
    <source>
        <dbReference type="ARBA" id="ARBA00022490"/>
    </source>
</evidence>
<dbReference type="SUPFAM" id="SSF52540">
    <property type="entry name" value="P-loop containing nucleoside triphosphate hydrolases"/>
    <property type="match status" value="1"/>
</dbReference>
<sequence>MQFADLKLIQPLLNAVAAEGYSAPTPIQEQAIPPILAGNDVLGCAQTGTGKTAAFALPILQRLAQSGTSGQRGLRVLVLTPTRELAAQVGESFVTYGKNLGLRTAVVFGGVGQRPQVEALRRGVDVLVATPGRLLDLCSQGIAPFGRLETLVLDEADRMLDMGFIHDIRRVLAMLPERRQTLFFSATMPPDIQKLANSILRSPVRVEVARVATTAENIEQRVMFVERSDKRAMLEHVLKDPALRRAIVFTRTKHGANRVVQQLGRASIEAVAIHGNKSQGARERALASFKQGTTSVLVATDIAARGIDIDDISHVINYDLPNIPESYVHRIGRTARAGASGVAVSFCDSEERSYLADIERLIQKRLPVFAIPGLTAAQGDLRPAPQAQAHVQAGPRPQGRPGGPRGDARPGAPRGDARPGAQRMDARSGAPRGDARPGAPRGDARPGGPRGDARPGAPRGDARPGAPRGDARPGAQRMDARPGAPRGDAQPGAPRVSR</sequence>
<dbReference type="InterPro" id="IPR001650">
    <property type="entry name" value="Helicase_C-like"/>
</dbReference>
<evidence type="ECO:0000313" key="16">
    <source>
        <dbReference type="EMBL" id="AUX42855.1"/>
    </source>
</evidence>
<keyword evidence="3 11" id="KW-0547">Nucleotide-binding</keyword>
<dbReference type="GO" id="GO:0005829">
    <property type="term" value="C:cytosol"/>
    <property type="evidence" value="ECO:0007669"/>
    <property type="project" value="TreeGrafter"/>
</dbReference>
<evidence type="ECO:0000256" key="9">
    <source>
        <dbReference type="ARBA" id="ARBA00074363"/>
    </source>
</evidence>
<dbReference type="GO" id="GO:0003724">
    <property type="term" value="F:RNA helicase activity"/>
    <property type="evidence" value="ECO:0007669"/>
    <property type="project" value="UniProtKB-EC"/>
</dbReference>
<dbReference type="PANTHER" id="PTHR47959:SF13">
    <property type="entry name" value="ATP-DEPENDENT RNA HELICASE RHLE"/>
    <property type="match status" value="1"/>
</dbReference>
<dbReference type="GO" id="GO:0003676">
    <property type="term" value="F:nucleic acid binding"/>
    <property type="evidence" value="ECO:0007669"/>
    <property type="project" value="InterPro"/>
</dbReference>
<keyword evidence="6 11" id="KW-0067">ATP-binding</keyword>
<comment type="catalytic activity">
    <reaction evidence="8">
        <text>ATP + H2O = ADP + phosphate + H(+)</text>
        <dbReference type="Rhea" id="RHEA:13065"/>
        <dbReference type="ChEBI" id="CHEBI:15377"/>
        <dbReference type="ChEBI" id="CHEBI:15378"/>
        <dbReference type="ChEBI" id="CHEBI:30616"/>
        <dbReference type="ChEBI" id="CHEBI:43474"/>
        <dbReference type="ChEBI" id="CHEBI:456216"/>
        <dbReference type="EC" id="3.6.4.13"/>
    </reaction>
</comment>
<evidence type="ECO:0000313" key="17">
    <source>
        <dbReference type="Proteomes" id="UP000238348"/>
    </source>
</evidence>
<feature type="domain" description="DEAD-box RNA helicase Q" evidence="15">
    <location>
        <begin position="1"/>
        <end position="29"/>
    </location>
</feature>
<dbReference type="PANTHER" id="PTHR47959">
    <property type="entry name" value="ATP-DEPENDENT RNA HELICASE RHLE-RELATED"/>
    <property type="match status" value="1"/>
</dbReference>
<dbReference type="InterPro" id="IPR050079">
    <property type="entry name" value="DEAD_box_RNA_helicase"/>
</dbReference>
<evidence type="ECO:0000259" key="15">
    <source>
        <dbReference type="PROSITE" id="PS51195"/>
    </source>
</evidence>
<reference evidence="16 17" key="1">
    <citation type="submission" date="2015-09" db="EMBL/GenBank/DDBJ databases">
        <title>Sorangium comparison.</title>
        <authorList>
            <person name="Zaburannyi N."/>
            <person name="Bunk B."/>
            <person name="Overmann J."/>
            <person name="Mueller R."/>
        </authorList>
    </citation>
    <scope>NUCLEOTIDE SEQUENCE [LARGE SCALE GENOMIC DNA]</scope>
    <source>
        <strain evidence="16 17">So ce26</strain>
    </source>
</reference>
<dbReference type="PROSITE" id="PS51195">
    <property type="entry name" value="Q_MOTIF"/>
    <property type="match status" value="1"/>
</dbReference>
<comment type="similarity">
    <text evidence="7 11">Belongs to the DEAD box helicase family.</text>
</comment>
<dbReference type="InterPro" id="IPR011545">
    <property type="entry name" value="DEAD/DEAH_box_helicase_dom"/>
</dbReference>
<dbReference type="PROSITE" id="PS51194">
    <property type="entry name" value="HELICASE_CTER"/>
    <property type="match status" value="1"/>
</dbReference>
<dbReference type="CDD" id="cd00268">
    <property type="entry name" value="DEADc"/>
    <property type="match status" value="1"/>
</dbReference>
<evidence type="ECO:0000259" key="13">
    <source>
        <dbReference type="PROSITE" id="PS51192"/>
    </source>
</evidence>
<dbReference type="Pfam" id="PF00270">
    <property type="entry name" value="DEAD"/>
    <property type="match status" value="1"/>
</dbReference>
<dbReference type="InterPro" id="IPR014001">
    <property type="entry name" value="Helicase_ATP-bd"/>
</dbReference>
<dbReference type="GO" id="GO:0016787">
    <property type="term" value="F:hydrolase activity"/>
    <property type="evidence" value="ECO:0007669"/>
    <property type="project" value="UniProtKB-KW"/>
</dbReference>
<gene>
    <name evidence="16" type="ORF">SOCE26_042900</name>
</gene>
<name>A0A2L0EU99_SORCE</name>
<evidence type="ECO:0000256" key="5">
    <source>
        <dbReference type="ARBA" id="ARBA00022806"/>
    </source>
</evidence>
<evidence type="ECO:0000256" key="6">
    <source>
        <dbReference type="ARBA" id="ARBA00022840"/>
    </source>
</evidence>
<dbReference type="Proteomes" id="UP000238348">
    <property type="component" value="Chromosome"/>
</dbReference>
<keyword evidence="4 11" id="KW-0378">Hydrolase</keyword>
<dbReference type="PROSITE" id="PS51192">
    <property type="entry name" value="HELICASE_ATP_BIND_1"/>
    <property type="match status" value="1"/>
</dbReference>
<dbReference type="GO" id="GO:0005524">
    <property type="term" value="F:ATP binding"/>
    <property type="evidence" value="ECO:0007669"/>
    <property type="project" value="UniProtKB-KW"/>
</dbReference>
<organism evidence="16 17">
    <name type="scientific">Sorangium cellulosum</name>
    <name type="common">Polyangium cellulosum</name>
    <dbReference type="NCBI Taxonomy" id="56"/>
    <lineage>
        <taxon>Bacteria</taxon>
        <taxon>Pseudomonadati</taxon>
        <taxon>Myxococcota</taxon>
        <taxon>Polyangia</taxon>
        <taxon>Polyangiales</taxon>
        <taxon>Polyangiaceae</taxon>
        <taxon>Sorangium</taxon>
    </lineage>
</organism>
<dbReference type="Gene3D" id="3.40.50.300">
    <property type="entry name" value="P-loop containing nucleotide triphosphate hydrolases"/>
    <property type="match status" value="2"/>
</dbReference>
<feature type="short sequence motif" description="Q motif" evidence="10">
    <location>
        <begin position="1"/>
        <end position="29"/>
    </location>
</feature>
<dbReference type="CDD" id="cd18787">
    <property type="entry name" value="SF2_C_DEAD"/>
    <property type="match status" value="1"/>
</dbReference>
<dbReference type="AlphaFoldDB" id="A0A2L0EU99"/>
<feature type="domain" description="Helicase ATP-binding" evidence="13">
    <location>
        <begin position="32"/>
        <end position="206"/>
    </location>
</feature>
<dbReference type="InterPro" id="IPR000629">
    <property type="entry name" value="RNA-helicase_DEAD-box_CS"/>
</dbReference>
<dbReference type="EC" id="3.6.4.13" evidence="1"/>
<feature type="region of interest" description="Disordered" evidence="12">
    <location>
        <begin position="382"/>
        <end position="498"/>
    </location>
</feature>
<dbReference type="GO" id="GO:0009266">
    <property type="term" value="P:response to temperature stimulus"/>
    <property type="evidence" value="ECO:0007669"/>
    <property type="project" value="UniProtKB-ARBA"/>
</dbReference>
<keyword evidence="2" id="KW-0963">Cytoplasm</keyword>
<evidence type="ECO:0000256" key="1">
    <source>
        <dbReference type="ARBA" id="ARBA00012552"/>
    </source>
</evidence>